<gene>
    <name evidence="9" type="primary">LOC113727792</name>
</gene>
<dbReference type="InterPro" id="IPR004827">
    <property type="entry name" value="bZIP"/>
</dbReference>
<dbReference type="CDD" id="cd14702">
    <property type="entry name" value="bZIP_plant_GBF1"/>
    <property type="match status" value="1"/>
</dbReference>
<dbReference type="AlphaFoldDB" id="A0A6P6WMF5"/>
<evidence type="ECO:0000256" key="5">
    <source>
        <dbReference type="ARBA" id="ARBA00023242"/>
    </source>
</evidence>
<evidence type="ECO:0000256" key="1">
    <source>
        <dbReference type="ARBA" id="ARBA00004123"/>
    </source>
</evidence>
<protein>
    <submittedName>
        <fullName evidence="9">BZIP transcription factor 53-like</fullName>
    </submittedName>
</protein>
<keyword evidence="4" id="KW-0804">Transcription</keyword>
<dbReference type="Proteomes" id="UP001652660">
    <property type="component" value="Chromosome 2c"/>
</dbReference>
<accession>A0A6P6WMF5</accession>
<sequence>MSSESDQRYAMMDEKKRKRMISNRESARRSRMRKQKQLQDLTDEMGSLEVANNGIEGKIDGITEKYMICAAENNVLRARLTELTERLRSLNDVIKNLEMVGDATQLPDPLLKPWQVSCSMQPIPASSGIFQL</sequence>
<evidence type="ECO:0000313" key="8">
    <source>
        <dbReference type="Proteomes" id="UP001652660"/>
    </source>
</evidence>
<keyword evidence="2" id="KW-0805">Transcription regulation</keyword>
<reference evidence="9" key="1">
    <citation type="submission" date="2025-08" db="UniProtKB">
        <authorList>
            <consortium name="RefSeq"/>
        </authorList>
    </citation>
    <scope>IDENTIFICATION</scope>
    <source>
        <tissue evidence="9">Leaves</tissue>
    </source>
</reference>
<evidence type="ECO:0000259" key="7">
    <source>
        <dbReference type="PROSITE" id="PS50217"/>
    </source>
</evidence>
<dbReference type="InterPro" id="IPR046347">
    <property type="entry name" value="bZIP_sf"/>
</dbReference>
<dbReference type="GO" id="GO:0000976">
    <property type="term" value="F:transcription cis-regulatory region binding"/>
    <property type="evidence" value="ECO:0007669"/>
    <property type="project" value="TreeGrafter"/>
</dbReference>
<feature type="region of interest" description="Disordered" evidence="6">
    <location>
        <begin position="1"/>
        <end position="45"/>
    </location>
</feature>
<feature type="domain" description="BZIP" evidence="7">
    <location>
        <begin position="13"/>
        <end position="65"/>
    </location>
</feature>
<evidence type="ECO:0000313" key="9">
    <source>
        <dbReference type="RefSeq" id="XP_071933270.1"/>
    </source>
</evidence>
<dbReference type="GeneID" id="113727792"/>
<evidence type="ECO:0000256" key="2">
    <source>
        <dbReference type="ARBA" id="ARBA00023015"/>
    </source>
</evidence>
<keyword evidence="5" id="KW-0539">Nucleus</keyword>
<dbReference type="PANTHER" id="PTHR45764">
    <property type="entry name" value="BZIP TRANSCRIPTION FACTOR 44"/>
    <property type="match status" value="1"/>
</dbReference>
<dbReference type="GO" id="GO:0046982">
    <property type="term" value="F:protein heterodimerization activity"/>
    <property type="evidence" value="ECO:0007669"/>
    <property type="project" value="UniProtKB-ARBA"/>
</dbReference>
<keyword evidence="8" id="KW-1185">Reference proteome</keyword>
<dbReference type="SMART" id="SM00338">
    <property type="entry name" value="BRLZ"/>
    <property type="match status" value="1"/>
</dbReference>
<dbReference type="SUPFAM" id="SSF57959">
    <property type="entry name" value="Leucine zipper domain"/>
    <property type="match status" value="1"/>
</dbReference>
<dbReference type="Pfam" id="PF00170">
    <property type="entry name" value="bZIP_1"/>
    <property type="match status" value="1"/>
</dbReference>
<dbReference type="PANTHER" id="PTHR45764:SF31">
    <property type="entry name" value="BASIC LEUCINE ZIPPER 1"/>
    <property type="match status" value="1"/>
</dbReference>
<keyword evidence="3" id="KW-0238">DNA-binding</keyword>
<comment type="subcellular location">
    <subcellularLocation>
        <location evidence="1">Nucleus</location>
    </subcellularLocation>
</comment>
<organism evidence="8 9">
    <name type="scientific">Coffea arabica</name>
    <name type="common">Arabian coffee</name>
    <dbReference type="NCBI Taxonomy" id="13443"/>
    <lineage>
        <taxon>Eukaryota</taxon>
        <taxon>Viridiplantae</taxon>
        <taxon>Streptophyta</taxon>
        <taxon>Embryophyta</taxon>
        <taxon>Tracheophyta</taxon>
        <taxon>Spermatophyta</taxon>
        <taxon>Magnoliopsida</taxon>
        <taxon>eudicotyledons</taxon>
        <taxon>Gunneridae</taxon>
        <taxon>Pentapetalae</taxon>
        <taxon>asterids</taxon>
        <taxon>lamiids</taxon>
        <taxon>Gentianales</taxon>
        <taxon>Rubiaceae</taxon>
        <taxon>Ixoroideae</taxon>
        <taxon>Gardenieae complex</taxon>
        <taxon>Bertiereae - Coffeeae clade</taxon>
        <taxon>Coffeeae</taxon>
        <taxon>Coffea</taxon>
    </lineage>
</organism>
<feature type="compositionally biased region" description="Basic and acidic residues" evidence="6">
    <location>
        <begin position="1"/>
        <end position="15"/>
    </location>
</feature>
<dbReference type="RefSeq" id="XP_071933270.1">
    <property type="nucleotide sequence ID" value="XM_072077169.1"/>
</dbReference>
<evidence type="ECO:0000256" key="4">
    <source>
        <dbReference type="ARBA" id="ARBA00023163"/>
    </source>
</evidence>
<dbReference type="PROSITE" id="PS00036">
    <property type="entry name" value="BZIP_BASIC"/>
    <property type="match status" value="1"/>
</dbReference>
<proteinExistence type="predicted"/>
<dbReference type="InterPro" id="IPR045314">
    <property type="entry name" value="bZIP_plant_GBF1"/>
</dbReference>
<dbReference type="FunFam" id="1.20.5.170:FF:000020">
    <property type="entry name" value="BZIP transcription factor"/>
    <property type="match status" value="1"/>
</dbReference>
<dbReference type="Gene3D" id="1.20.5.170">
    <property type="match status" value="1"/>
</dbReference>
<dbReference type="PROSITE" id="PS50217">
    <property type="entry name" value="BZIP"/>
    <property type="match status" value="1"/>
</dbReference>
<dbReference type="GO" id="GO:0003700">
    <property type="term" value="F:DNA-binding transcription factor activity"/>
    <property type="evidence" value="ECO:0007669"/>
    <property type="project" value="InterPro"/>
</dbReference>
<evidence type="ECO:0000256" key="3">
    <source>
        <dbReference type="ARBA" id="ARBA00023125"/>
    </source>
</evidence>
<name>A0A6P6WMF5_COFAR</name>
<dbReference type="GO" id="GO:0005634">
    <property type="term" value="C:nucleus"/>
    <property type="evidence" value="ECO:0007669"/>
    <property type="project" value="UniProtKB-SubCell"/>
</dbReference>
<dbReference type="GO" id="GO:0045893">
    <property type="term" value="P:positive regulation of DNA-templated transcription"/>
    <property type="evidence" value="ECO:0007669"/>
    <property type="project" value="TreeGrafter"/>
</dbReference>
<evidence type="ECO:0000256" key="6">
    <source>
        <dbReference type="SAM" id="MobiDB-lite"/>
    </source>
</evidence>